<dbReference type="Gene3D" id="1.10.443.10">
    <property type="entry name" value="Intergrase catalytic core"/>
    <property type="match status" value="1"/>
</dbReference>
<dbReference type="Proteomes" id="UP001017257">
    <property type="component" value="Chromosome"/>
</dbReference>
<proteinExistence type="predicted"/>
<keyword evidence="4" id="KW-1185">Reference proteome</keyword>
<protein>
    <submittedName>
        <fullName evidence="3">Site-specific integrase</fullName>
    </submittedName>
</protein>
<evidence type="ECO:0000259" key="2">
    <source>
        <dbReference type="PROSITE" id="PS51898"/>
    </source>
</evidence>
<reference evidence="3" key="1">
    <citation type="submission" date="2022-08" db="EMBL/GenBank/DDBJ databases">
        <title>Microvirga terrae sp. nov., isolated from soil.</title>
        <authorList>
            <person name="Kim K.H."/>
            <person name="Seo Y.L."/>
            <person name="Kim J.M."/>
            <person name="Lee J.K."/>
            <person name="Han D.M."/>
            <person name="Jeon C.O."/>
        </authorList>
    </citation>
    <scope>NUCLEOTIDE SEQUENCE</scope>
    <source>
        <strain evidence="3">R24</strain>
    </source>
</reference>
<dbReference type="RefSeq" id="WP_173948490.1">
    <property type="nucleotide sequence ID" value="NZ_CP102845.1"/>
</dbReference>
<feature type="domain" description="Tyr recombinase" evidence="2">
    <location>
        <begin position="167"/>
        <end position="414"/>
    </location>
</feature>
<dbReference type="EMBL" id="CP102845">
    <property type="protein sequence ID" value="UVF20556.1"/>
    <property type="molecule type" value="Genomic_DNA"/>
</dbReference>
<organism evidence="3 4">
    <name type="scientific">Microvirga terrae</name>
    <dbReference type="NCBI Taxonomy" id="2740529"/>
    <lineage>
        <taxon>Bacteria</taxon>
        <taxon>Pseudomonadati</taxon>
        <taxon>Pseudomonadota</taxon>
        <taxon>Alphaproteobacteria</taxon>
        <taxon>Hyphomicrobiales</taxon>
        <taxon>Methylobacteriaceae</taxon>
        <taxon>Microvirga</taxon>
    </lineage>
</organism>
<accession>A0ABY5RW55</accession>
<name>A0ABY5RW55_9HYPH</name>
<gene>
    <name evidence="3" type="ORF">HPT29_005325</name>
</gene>
<dbReference type="InterPro" id="IPR011010">
    <property type="entry name" value="DNA_brk_join_enz"/>
</dbReference>
<dbReference type="PROSITE" id="PS51898">
    <property type="entry name" value="TYR_RECOMBINASE"/>
    <property type="match status" value="1"/>
</dbReference>
<dbReference type="InterPro" id="IPR002104">
    <property type="entry name" value="Integrase_catalytic"/>
</dbReference>
<evidence type="ECO:0000313" key="3">
    <source>
        <dbReference type="EMBL" id="UVF20556.1"/>
    </source>
</evidence>
<keyword evidence="1" id="KW-0233">DNA recombination</keyword>
<dbReference type="InterPro" id="IPR013762">
    <property type="entry name" value="Integrase-like_cat_sf"/>
</dbReference>
<evidence type="ECO:0000313" key="4">
    <source>
        <dbReference type="Proteomes" id="UP001017257"/>
    </source>
</evidence>
<evidence type="ECO:0000256" key="1">
    <source>
        <dbReference type="ARBA" id="ARBA00023172"/>
    </source>
</evidence>
<sequence>MQESARQLSHFHCINGSASIKVSKGIKLSKYPIVLHPDYGVFEPADAFIRELATWRSQRSGSLQDIARIICIWCNYLQDHNVAWNEPGEYHYHQWLAEALSIEKIGRNRQARRAGVVMRWCHFMASRNIGGPLLRSFAASISASPLNVEILEPEPRFKAPKGPKLKNGKRPIPDEGEAARVVRALMNNPNAFIAERNWLLGRTVYETGLRAMGVAALSCDTLNQLLRGDNLIGPSDRVEFLAGDRVAKASIRERVYHLANTGRENLIVGVREKRGKIRNVPFPIPLVIALLQHLWGERARFLRVSRSSSREKLSGGLWLSDRNGNSLTITAIKDIVKVRGFEAAGVKGSIHSLRATFLTQYACRLLREARKKFGYDYDTRGILLTLAEIAGHEDPGTLKHYLDEAQIREALVGEREFLRGV</sequence>
<dbReference type="SUPFAM" id="SSF56349">
    <property type="entry name" value="DNA breaking-rejoining enzymes"/>
    <property type="match status" value="1"/>
</dbReference>
<dbReference type="CDD" id="cd00397">
    <property type="entry name" value="DNA_BRE_C"/>
    <property type="match status" value="1"/>
</dbReference>